<dbReference type="Proteomes" id="UP001195483">
    <property type="component" value="Unassembled WGS sequence"/>
</dbReference>
<comment type="caution">
    <text evidence="1">The sequence shown here is derived from an EMBL/GenBank/DDBJ whole genome shotgun (WGS) entry which is preliminary data.</text>
</comment>
<gene>
    <name evidence="1" type="ORF">CHS0354_040794</name>
</gene>
<name>A0AAE0SL90_9BIVA</name>
<evidence type="ECO:0000313" key="2">
    <source>
        <dbReference type="Proteomes" id="UP001195483"/>
    </source>
</evidence>
<proteinExistence type="predicted"/>
<dbReference type="AlphaFoldDB" id="A0AAE0SL90"/>
<dbReference type="EMBL" id="JAEAOA010002342">
    <property type="protein sequence ID" value="KAK3594036.1"/>
    <property type="molecule type" value="Genomic_DNA"/>
</dbReference>
<reference evidence="1" key="3">
    <citation type="submission" date="2023-05" db="EMBL/GenBank/DDBJ databases">
        <authorList>
            <person name="Smith C.H."/>
        </authorList>
    </citation>
    <scope>NUCLEOTIDE SEQUENCE</scope>
    <source>
        <strain evidence="1">CHS0354</strain>
        <tissue evidence="1">Mantle</tissue>
    </source>
</reference>
<reference evidence="1" key="1">
    <citation type="journal article" date="2021" name="Genome Biol. Evol.">
        <title>A High-Quality Reference Genome for a Parasitic Bivalve with Doubly Uniparental Inheritance (Bivalvia: Unionida).</title>
        <authorList>
            <person name="Smith C.H."/>
        </authorList>
    </citation>
    <scope>NUCLEOTIDE SEQUENCE</scope>
    <source>
        <strain evidence="1">CHS0354</strain>
    </source>
</reference>
<accession>A0AAE0SL90</accession>
<reference evidence="1" key="2">
    <citation type="journal article" date="2021" name="Genome Biol. Evol.">
        <title>Developing a high-quality reference genome for a parasitic bivalve with doubly uniparental inheritance (Bivalvia: Unionida).</title>
        <authorList>
            <person name="Smith C.H."/>
        </authorList>
    </citation>
    <scope>NUCLEOTIDE SEQUENCE</scope>
    <source>
        <strain evidence="1">CHS0354</strain>
        <tissue evidence="1">Mantle</tissue>
    </source>
</reference>
<organism evidence="1 2">
    <name type="scientific">Potamilus streckersoni</name>
    <dbReference type="NCBI Taxonomy" id="2493646"/>
    <lineage>
        <taxon>Eukaryota</taxon>
        <taxon>Metazoa</taxon>
        <taxon>Spiralia</taxon>
        <taxon>Lophotrochozoa</taxon>
        <taxon>Mollusca</taxon>
        <taxon>Bivalvia</taxon>
        <taxon>Autobranchia</taxon>
        <taxon>Heteroconchia</taxon>
        <taxon>Palaeoheterodonta</taxon>
        <taxon>Unionida</taxon>
        <taxon>Unionoidea</taxon>
        <taxon>Unionidae</taxon>
        <taxon>Ambleminae</taxon>
        <taxon>Lampsilini</taxon>
        <taxon>Potamilus</taxon>
    </lineage>
</organism>
<sequence>MLTTYVKDIQNNFNCSSRVTPSNARASTSRSPIKVITKQPSCSIDDVWKEQENMDRI</sequence>
<protein>
    <submittedName>
        <fullName evidence="1">Uncharacterized protein</fullName>
    </submittedName>
</protein>
<keyword evidence="2" id="KW-1185">Reference proteome</keyword>
<evidence type="ECO:0000313" key="1">
    <source>
        <dbReference type="EMBL" id="KAK3594036.1"/>
    </source>
</evidence>